<protein>
    <submittedName>
        <fullName evidence="1">Patatin-like phospholipase domain protein</fullName>
    </submittedName>
</protein>
<reference evidence="1" key="1">
    <citation type="journal article" date="2023" name="Science">
        <title>Elucidation of the pathway for biosynthesis of saponin adjuvants from the soapbark tree.</title>
        <authorList>
            <person name="Reed J."/>
            <person name="Orme A."/>
            <person name="El-Demerdash A."/>
            <person name="Owen C."/>
            <person name="Martin L.B.B."/>
            <person name="Misra R.C."/>
            <person name="Kikuchi S."/>
            <person name="Rejzek M."/>
            <person name="Martin A.C."/>
            <person name="Harkess A."/>
            <person name="Leebens-Mack J."/>
            <person name="Louveau T."/>
            <person name="Stephenson M.J."/>
            <person name="Osbourn A."/>
        </authorList>
    </citation>
    <scope>NUCLEOTIDE SEQUENCE</scope>
    <source>
        <strain evidence="1">S10</strain>
    </source>
</reference>
<accession>A0AAD7KUL4</accession>
<evidence type="ECO:0000313" key="1">
    <source>
        <dbReference type="EMBL" id="KAJ7945220.1"/>
    </source>
</evidence>
<dbReference type="EMBL" id="JARAOO010000013">
    <property type="protein sequence ID" value="KAJ7945220.1"/>
    <property type="molecule type" value="Genomic_DNA"/>
</dbReference>
<proteinExistence type="predicted"/>
<organism evidence="1 2">
    <name type="scientific">Quillaja saponaria</name>
    <name type="common">Soap bark tree</name>
    <dbReference type="NCBI Taxonomy" id="32244"/>
    <lineage>
        <taxon>Eukaryota</taxon>
        <taxon>Viridiplantae</taxon>
        <taxon>Streptophyta</taxon>
        <taxon>Embryophyta</taxon>
        <taxon>Tracheophyta</taxon>
        <taxon>Spermatophyta</taxon>
        <taxon>Magnoliopsida</taxon>
        <taxon>eudicotyledons</taxon>
        <taxon>Gunneridae</taxon>
        <taxon>Pentapetalae</taxon>
        <taxon>rosids</taxon>
        <taxon>fabids</taxon>
        <taxon>Fabales</taxon>
        <taxon>Quillajaceae</taxon>
        <taxon>Quillaja</taxon>
    </lineage>
</organism>
<dbReference type="PANTHER" id="PTHR34193:SF10">
    <property type="entry name" value="DUF1645 FAMILY PROTEIN"/>
    <property type="match status" value="1"/>
</dbReference>
<dbReference type="AlphaFoldDB" id="A0AAD7KUL4"/>
<gene>
    <name evidence="1" type="ORF">O6P43_030316</name>
</gene>
<keyword evidence="2" id="KW-1185">Reference proteome</keyword>
<name>A0AAD7KUL4_QUISA</name>
<comment type="caution">
    <text evidence="1">The sequence shown here is derived from an EMBL/GenBank/DDBJ whole genome shotgun (WGS) entry which is preliminary data.</text>
</comment>
<dbReference type="PANTHER" id="PTHR34193">
    <property type="entry name" value="OS11G0199801 PROTEIN"/>
    <property type="match status" value="1"/>
</dbReference>
<sequence>MDFNFWDSSNTLNTDTDRDQLEGSKLNSVAHVEEDFGACSPDLWETNKVRHCKNTYSPLHSHDYNHDHSSLSPTSRRQAIIEGKRQLMGMIQDLPESCCELSLKDMVDSEEAVLEVPEKTVIDDTSTCNTTKVQFGKQIKKKKNKSNKKNQILRAESFDRETFLLKMFLPTSLAKKKAKVGKHSMQQTTKQLDKDCWIRRFFAAGENRKSIRSNISGSTSISSNNNNISSAYIARYTDRNLSPGCWPFFHNTKSRIKQGCIF</sequence>
<dbReference type="Proteomes" id="UP001163823">
    <property type="component" value="Chromosome 13"/>
</dbReference>
<evidence type="ECO:0000313" key="2">
    <source>
        <dbReference type="Proteomes" id="UP001163823"/>
    </source>
</evidence>